<gene>
    <name evidence="1" type="ORF">G2W53_034713</name>
</gene>
<name>A0A834T4P5_9FABA</name>
<evidence type="ECO:0000313" key="1">
    <source>
        <dbReference type="EMBL" id="KAF7813737.1"/>
    </source>
</evidence>
<proteinExistence type="predicted"/>
<dbReference type="EMBL" id="JAAIUW010000010">
    <property type="protein sequence ID" value="KAF7813737.1"/>
    <property type="molecule type" value="Genomic_DNA"/>
</dbReference>
<accession>A0A834T4P5</accession>
<comment type="caution">
    <text evidence="1">The sequence shown here is derived from an EMBL/GenBank/DDBJ whole genome shotgun (WGS) entry which is preliminary data.</text>
</comment>
<keyword evidence="2" id="KW-1185">Reference proteome</keyword>
<reference evidence="1" key="1">
    <citation type="submission" date="2020-09" db="EMBL/GenBank/DDBJ databases">
        <title>Genome-Enabled Discovery of Anthraquinone Biosynthesis in Senna tora.</title>
        <authorList>
            <person name="Kang S.-H."/>
            <person name="Pandey R.P."/>
            <person name="Lee C.-M."/>
            <person name="Sim J.-S."/>
            <person name="Jeong J.-T."/>
            <person name="Choi B.-S."/>
            <person name="Jung M."/>
            <person name="Ginzburg D."/>
            <person name="Zhao K."/>
            <person name="Won S.Y."/>
            <person name="Oh T.-J."/>
            <person name="Yu Y."/>
            <person name="Kim N.-H."/>
            <person name="Lee O.R."/>
            <person name="Lee T.-H."/>
            <person name="Bashyal P."/>
            <person name="Kim T.-S."/>
            <person name="Lee W.-H."/>
            <person name="Kawkins C."/>
            <person name="Kim C.-K."/>
            <person name="Kim J.S."/>
            <person name="Ahn B.O."/>
            <person name="Rhee S.Y."/>
            <person name="Sohng J.K."/>
        </authorList>
    </citation>
    <scope>NUCLEOTIDE SEQUENCE</scope>
    <source>
        <tissue evidence="1">Leaf</tissue>
    </source>
</reference>
<evidence type="ECO:0000313" key="2">
    <source>
        <dbReference type="Proteomes" id="UP000634136"/>
    </source>
</evidence>
<sequence>MLRMLNLDHTQPAERVLFTFCPSRHYLVQSLEYGHATT</sequence>
<dbReference type="Proteomes" id="UP000634136">
    <property type="component" value="Unassembled WGS sequence"/>
</dbReference>
<protein>
    <submittedName>
        <fullName evidence="1">Uncharacterized protein</fullName>
    </submittedName>
</protein>
<dbReference type="AlphaFoldDB" id="A0A834T4P5"/>
<organism evidence="1 2">
    <name type="scientific">Senna tora</name>
    <dbReference type="NCBI Taxonomy" id="362788"/>
    <lineage>
        <taxon>Eukaryota</taxon>
        <taxon>Viridiplantae</taxon>
        <taxon>Streptophyta</taxon>
        <taxon>Embryophyta</taxon>
        <taxon>Tracheophyta</taxon>
        <taxon>Spermatophyta</taxon>
        <taxon>Magnoliopsida</taxon>
        <taxon>eudicotyledons</taxon>
        <taxon>Gunneridae</taxon>
        <taxon>Pentapetalae</taxon>
        <taxon>rosids</taxon>
        <taxon>fabids</taxon>
        <taxon>Fabales</taxon>
        <taxon>Fabaceae</taxon>
        <taxon>Caesalpinioideae</taxon>
        <taxon>Cassia clade</taxon>
        <taxon>Senna</taxon>
    </lineage>
</organism>